<feature type="transmembrane region" description="Helical" evidence="1">
    <location>
        <begin position="193"/>
        <end position="217"/>
    </location>
</feature>
<name>A0A1Y1VAD8_9FUNG</name>
<proteinExistence type="predicted"/>
<accession>A0A1Y1VAD8</accession>
<evidence type="ECO:0000313" key="2">
    <source>
        <dbReference type="EMBL" id="ORX51030.1"/>
    </source>
</evidence>
<keyword evidence="1" id="KW-1133">Transmembrane helix</keyword>
<evidence type="ECO:0000256" key="1">
    <source>
        <dbReference type="SAM" id="Phobius"/>
    </source>
</evidence>
<comment type="caution">
    <text evidence="2">The sequence shown here is derived from an EMBL/GenBank/DDBJ whole genome shotgun (WGS) entry which is preliminary data.</text>
</comment>
<dbReference type="AlphaFoldDB" id="A0A1Y1VAD8"/>
<reference evidence="2 3" key="1">
    <citation type="submission" date="2016-08" db="EMBL/GenBank/DDBJ databases">
        <title>Genomes of anaerobic fungi encode conserved fungal cellulosomes for biomass hydrolysis.</title>
        <authorList>
            <consortium name="DOE Joint Genome Institute"/>
            <person name="Haitjema C.H."/>
            <person name="Gilmore S.P."/>
            <person name="Henske J.K."/>
            <person name="Solomon K.V."/>
            <person name="De Groot R."/>
            <person name="Kuo A."/>
            <person name="Mondo S.J."/>
            <person name="Salamov A.A."/>
            <person name="Labutti K."/>
            <person name="Zhao Z."/>
            <person name="Chiniquy J."/>
            <person name="Barry K."/>
            <person name="Brewer H.M."/>
            <person name="Purvine S.O."/>
            <person name="Wright A.T."/>
            <person name="Boxma B."/>
            <person name="Van Alen T."/>
            <person name="Hackstein J.H."/>
            <person name="Baker S.E."/>
            <person name="Grigoriev I.V."/>
            <person name="O'Malley M.A."/>
        </authorList>
    </citation>
    <scope>NUCLEOTIDE SEQUENCE [LARGE SCALE GENOMIC DNA]</scope>
    <source>
        <strain evidence="3">finn</strain>
    </source>
</reference>
<sequence>MTNVISCNLYIYIDKNKVLNKTEVLKLKNFYISYFCKNDICTEVNTNFLKQFVEIPDDKGNIKRYISSACTYQKLKLNECSNRICVSYNNEKEECKIFISYKCNSDSQCLTNKCIDGMCIYNEENPTEFCTDVYINSIFGRRSYRHCGKAIGDVCKRKRECASKECLKYLGYSYCGIPSRPSDSDFVTVFAKLLFLTIAIIFIFIILCLGFCIKLIIKNKNRKIKD</sequence>
<keyword evidence="1" id="KW-0812">Transmembrane</keyword>
<organism evidence="2 3">
    <name type="scientific">Piromyces finnis</name>
    <dbReference type="NCBI Taxonomy" id="1754191"/>
    <lineage>
        <taxon>Eukaryota</taxon>
        <taxon>Fungi</taxon>
        <taxon>Fungi incertae sedis</taxon>
        <taxon>Chytridiomycota</taxon>
        <taxon>Chytridiomycota incertae sedis</taxon>
        <taxon>Neocallimastigomycetes</taxon>
        <taxon>Neocallimastigales</taxon>
        <taxon>Neocallimastigaceae</taxon>
        <taxon>Piromyces</taxon>
    </lineage>
</organism>
<gene>
    <name evidence="2" type="ORF">BCR36DRAFT_397246</name>
</gene>
<protein>
    <submittedName>
        <fullName evidence="2">Uncharacterized protein</fullName>
    </submittedName>
</protein>
<dbReference type="OrthoDB" id="10442653at2759"/>
<dbReference type="Proteomes" id="UP000193719">
    <property type="component" value="Unassembled WGS sequence"/>
</dbReference>
<keyword evidence="3" id="KW-1185">Reference proteome</keyword>
<evidence type="ECO:0000313" key="3">
    <source>
        <dbReference type="Proteomes" id="UP000193719"/>
    </source>
</evidence>
<keyword evidence="1" id="KW-0472">Membrane</keyword>
<dbReference type="EMBL" id="MCFH01000019">
    <property type="protein sequence ID" value="ORX51030.1"/>
    <property type="molecule type" value="Genomic_DNA"/>
</dbReference>
<reference evidence="2 3" key="2">
    <citation type="submission" date="2016-08" db="EMBL/GenBank/DDBJ databases">
        <title>Pervasive Adenine N6-methylation of Active Genes in Fungi.</title>
        <authorList>
            <consortium name="DOE Joint Genome Institute"/>
            <person name="Mondo S.J."/>
            <person name="Dannebaum R.O."/>
            <person name="Kuo R.C."/>
            <person name="Labutti K."/>
            <person name="Haridas S."/>
            <person name="Kuo A."/>
            <person name="Salamov A."/>
            <person name="Ahrendt S.R."/>
            <person name="Lipzen A."/>
            <person name="Sullivan W."/>
            <person name="Andreopoulos W.B."/>
            <person name="Clum A."/>
            <person name="Lindquist E."/>
            <person name="Daum C."/>
            <person name="Ramamoorthy G.K."/>
            <person name="Gryganskyi A."/>
            <person name="Culley D."/>
            <person name="Magnuson J.K."/>
            <person name="James T.Y."/>
            <person name="O'Malley M.A."/>
            <person name="Stajich J.E."/>
            <person name="Spatafora J.W."/>
            <person name="Visel A."/>
            <person name="Grigoriev I.V."/>
        </authorList>
    </citation>
    <scope>NUCLEOTIDE SEQUENCE [LARGE SCALE GENOMIC DNA]</scope>
    <source>
        <strain evidence="3">finn</strain>
    </source>
</reference>